<dbReference type="RefSeq" id="WP_223288832.1">
    <property type="nucleotide sequence ID" value="NZ_CP140255.1"/>
</dbReference>
<evidence type="ECO:0000313" key="1">
    <source>
        <dbReference type="EMBL" id="WQH14586.1"/>
    </source>
</evidence>
<evidence type="ECO:0000313" key="2">
    <source>
        <dbReference type="Proteomes" id="UP001324794"/>
    </source>
</evidence>
<dbReference type="Proteomes" id="UP001324794">
    <property type="component" value="Chromosome"/>
</dbReference>
<reference evidence="1 2" key="1">
    <citation type="submission" date="2023-11" db="EMBL/GenBank/DDBJ databases">
        <title>MicrobeMod: A computational toolkit for identifying prokaryotic methylation and restriction-modification with nanopore sequencing.</title>
        <authorList>
            <person name="Crits-Christoph A."/>
            <person name="Kang S.C."/>
            <person name="Lee H."/>
            <person name="Ostrov N."/>
        </authorList>
    </citation>
    <scope>NUCLEOTIDE SEQUENCE [LARGE SCALE GENOMIC DNA]</scope>
    <source>
        <strain evidence="1 2">ATCC BAA-805</strain>
    </source>
</reference>
<keyword evidence="2" id="KW-1185">Reference proteome</keyword>
<organism evidence="1 2">
    <name type="scientific">Vreelandella neptunia</name>
    <dbReference type="NCBI Taxonomy" id="115551"/>
    <lineage>
        <taxon>Bacteria</taxon>
        <taxon>Pseudomonadati</taxon>
        <taxon>Pseudomonadota</taxon>
        <taxon>Gammaproteobacteria</taxon>
        <taxon>Oceanospirillales</taxon>
        <taxon>Halomonadaceae</taxon>
        <taxon>Vreelandella</taxon>
    </lineage>
</organism>
<sequence>MEETAPRARELKGQDLDNYIEAKNITRICPSCGENDIMILSHGPDEPLHIMDMKLSHSTASPDSVVQVAAFVCQNCGNLRTFSKKWILAWIEEESHSVE</sequence>
<proteinExistence type="predicted"/>
<gene>
    <name evidence="1" type="ORF">SR894_08615</name>
</gene>
<dbReference type="EMBL" id="CP140255">
    <property type="protein sequence ID" value="WQH14586.1"/>
    <property type="molecule type" value="Genomic_DNA"/>
</dbReference>
<name>A0ABZ0YRG3_9GAMM</name>
<accession>A0ABZ0YRG3</accession>
<protein>
    <submittedName>
        <fullName evidence="1">Uncharacterized protein</fullName>
    </submittedName>
</protein>